<dbReference type="RefSeq" id="WP_135088998.1">
    <property type="nucleotide sequence ID" value="NZ_SPDV01000037.1"/>
</dbReference>
<evidence type="ECO:0000256" key="2">
    <source>
        <dbReference type="ARBA" id="ARBA00022692"/>
    </source>
</evidence>
<dbReference type="OrthoDB" id="7595779at2"/>
<proteinExistence type="predicted"/>
<accession>A0A4Y8ZMA4</accession>
<evidence type="ECO:0000256" key="4">
    <source>
        <dbReference type="ARBA" id="ARBA00023136"/>
    </source>
</evidence>
<dbReference type="Proteomes" id="UP000298213">
    <property type="component" value="Unassembled WGS sequence"/>
</dbReference>
<keyword evidence="4 5" id="KW-0472">Membrane</keyword>
<dbReference type="GO" id="GO:0016020">
    <property type="term" value="C:membrane"/>
    <property type="evidence" value="ECO:0007669"/>
    <property type="project" value="UniProtKB-SubCell"/>
</dbReference>
<feature type="transmembrane region" description="Helical" evidence="5">
    <location>
        <begin position="93"/>
        <end position="112"/>
    </location>
</feature>
<comment type="caution">
    <text evidence="6">The sequence shown here is derived from an EMBL/GenBank/DDBJ whole genome shotgun (WGS) entry which is preliminary data.</text>
</comment>
<reference evidence="6 7" key="1">
    <citation type="submission" date="2019-03" db="EMBL/GenBank/DDBJ databases">
        <title>Genome sequence of Sphingomonas sp. 17J27-24.</title>
        <authorList>
            <person name="Kim M."/>
            <person name="Maeng S."/>
            <person name="Sathiyaraj S."/>
        </authorList>
    </citation>
    <scope>NUCLEOTIDE SEQUENCE [LARGE SCALE GENOMIC DNA]</scope>
    <source>
        <strain evidence="6 7">17J27-24</strain>
    </source>
</reference>
<gene>
    <name evidence="6" type="ORF">E2493_16595</name>
</gene>
<keyword evidence="3 5" id="KW-1133">Transmembrane helix</keyword>
<dbReference type="InterPro" id="IPR032808">
    <property type="entry name" value="DoxX"/>
</dbReference>
<name>A0A4Y8ZMA4_9SPHN</name>
<dbReference type="Pfam" id="PF13564">
    <property type="entry name" value="DoxX_2"/>
    <property type="match status" value="1"/>
</dbReference>
<keyword evidence="2 5" id="KW-0812">Transmembrane</keyword>
<evidence type="ECO:0000313" key="7">
    <source>
        <dbReference type="Proteomes" id="UP000298213"/>
    </source>
</evidence>
<dbReference type="AlphaFoldDB" id="A0A4Y8ZMA4"/>
<organism evidence="6 7">
    <name type="scientific">Sphingomonas parva</name>
    <dbReference type="NCBI Taxonomy" id="2555898"/>
    <lineage>
        <taxon>Bacteria</taxon>
        <taxon>Pseudomonadati</taxon>
        <taxon>Pseudomonadota</taxon>
        <taxon>Alphaproteobacteria</taxon>
        <taxon>Sphingomonadales</taxon>
        <taxon>Sphingomonadaceae</taxon>
        <taxon>Sphingomonas</taxon>
    </lineage>
</organism>
<keyword evidence="7" id="KW-1185">Reference proteome</keyword>
<sequence>MRNFHWNSVLSWLLSAFFIVGGISNIIASEAILSDYDRWGYPEWFHYVTGMLELTAAILIFQVRSRKAGIALAAGIMLSAAVTVLVHGELTRAIAPLLVLFVAIVAFLTTGAKRRRT</sequence>
<dbReference type="EMBL" id="SPDV01000037">
    <property type="protein sequence ID" value="TFI57128.1"/>
    <property type="molecule type" value="Genomic_DNA"/>
</dbReference>
<evidence type="ECO:0000313" key="6">
    <source>
        <dbReference type="EMBL" id="TFI57128.1"/>
    </source>
</evidence>
<feature type="transmembrane region" description="Helical" evidence="5">
    <location>
        <begin position="68"/>
        <end position="87"/>
    </location>
</feature>
<evidence type="ECO:0000256" key="3">
    <source>
        <dbReference type="ARBA" id="ARBA00022989"/>
    </source>
</evidence>
<comment type="subcellular location">
    <subcellularLocation>
        <location evidence="1">Membrane</location>
        <topology evidence="1">Multi-pass membrane protein</topology>
    </subcellularLocation>
</comment>
<evidence type="ECO:0000256" key="5">
    <source>
        <dbReference type="SAM" id="Phobius"/>
    </source>
</evidence>
<feature type="transmembrane region" description="Helical" evidence="5">
    <location>
        <begin position="44"/>
        <end position="61"/>
    </location>
</feature>
<protein>
    <submittedName>
        <fullName evidence="6">DoxX family protein</fullName>
    </submittedName>
</protein>
<evidence type="ECO:0000256" key="1">
    <source>
        <dbReference type="ARBA" id="ARBA00004141"/>
    </source>
</evidence>